<dbReference type="VEuPathDB" id="FungiDB:HMPREF1541_09775"/>
<proteinExistence type="predicted"/>
<dbReference type="PRINTS" id="PR00081">
    <property type="entry name" value="GDHRDH"/>
</dbReference>
<accession>W2S8F5</accession>
<dbReference type="EMBL" id="KB822713">
    <property type="protein sequence ID" value="ETN44900.1"/>
    <property type="molecule type" value="Genomic_DNA"/>
</dbReference>
<dbReference type="HOGENOM" id="CLU_010194_44_4_1"/>
<evidence type="ECO:0008006" key="4">
    <source>
        <dbReference type="Google" id="ProtNLM"/>
    </source>
</evidence>
<dbReference type="PANTHER" id="PTHR43157:SF22">
    <property type="entry name" value="SHORT-CHAIN DEHYDROGENASE_REDUCTASE PHMF"/>
    <property type="match status" value="1"/>
</dbReference>
<sequence length="340" mass="36851">MSSPRDAPISSLGHMWWAANNPPADPKSSFAGKTILITGANVGLGFEACLKFAALGASRLILGARSLKRGEAAKVEVCKQTGYRSQDIVIYALGMGTFSGVNAFVAEVDKHEPRIDIAILHAGIAAHHFELGPEGYESSVLVNGLSTALLAALLLPKLRSSSKLSGSPSRLQITGSCGHHLAPASKLDFPASANILDEVSKPEYFNMMDQYCLTKLLNMYTQDALVEAQARHGGADEVIITVVCPGLCRTNLGRDFPYWQRVCNGVFQKIFARSAEQGSRTMVSGVALGKDAHGEFWSHDVFYRKGELCKGQEGKRLQKRVWGEMLEVLQRKAGFDPSQL</sequence>
<dbReference type="OrthoDB" id="542013at2759"/>
<dbReference type="STRING" id="1220924.W2S8F5"/>
<name>W2S8F5_CYPE1</name>
<dbReference type="PANTHER" id="PTHR43157">
    <property type="entry name" value="PHOSPHATIDYLINOSITOL-GLYCAN BIOSYNTHESIS CLASS F PROTEIN-RELATED"/>
    <property type="match status" value="1"/>
</dbReference>
<dbReference type="Gene3D" id="3.40.50.720">
    <property type="entry name" value="NAD(P)-binding Rossmann-like Domain"/>
    <property type="match status" value="1"/>
</dbReference>
<evidence type="ECO:0000256" key="1">
    <source>
        <dbReference type="ARBA" id="ARBA00023002"/>
    </source>
</evidence>
<organism evidence="2 3">
    <name type="scientific">Cyphellophora europaea (strain CBS 101466)</name>
    <name type="common">Phialophora europaea</name>
    <dbReference type="NCBI Taxonomy" id="1220924"/>
    <lineage>
        <taxon>Eukaryota</taxon>
        <taxon>Fungi</taxon>
        <taxon>Dikarya</taxon>
        <taxon>Ascomycota</taxon>
        <taxon>Pezizomycotina</taxon>
        <taxon>Eurotiomycetes</taxon>
        <taxon>Chaetothyriomycetidae</taxon>
        <taxon>Chaetothyriales</taxon>
        <taxon>Cyphellophoraceae</taxon>
        <taxon>Cyphellophora</taxon>
    </lineage>
</organism>
<gene>
    <name evidence="2" type="ORF">HMPREF1541_09775</name>
</gene>
<reference evidence="2 3" key="1">
    <citation type="submission" date="2013-03" db="EMBL/GenBank/DDBJ databases">
        <title>The Genome Sequence of Phialophora europaea CBS 101466.</title>
        <authorList>
            <consortium name="The Broad Institute Genomics Platform"/>
            <person name="Cuomo C."/>
            <person name="de Hoog S."/>
            <person name="Gorbushina A."/>
            <person name="Walker B."/>
            <person name="Young S.K."/>
            <person name="Zeng Q."/>
            <person name="Gargeya S."/>
            <person name="Fitzgerald M."/>
            <person name="Haas B."/>
            <person name="Abouelleil A."/>
            <person name="Allen A.W."/>
            <person name="Alvarado L."/>
            <person name="Arachchi H.M."/>
            <person name="Berlin A.M."/>
            <person name="Chapman S.B."/>
            <person name="Gainer-Dewar J."/>
            <person name="Goldberg J."/>
            <person name="Griggs A."/>
            <person name="Gujja S."/>
            <person name="Hansen M."/>
            <person name="Howarth C."/>
            <person name="Imamovic A."/>
            <person name="Ireland A."/>
            <person name="Larimer J."/>
            <person name="McCowan C."/>
            <person name="Murphy C."/>
            <person name="Pearson M."/>
            <person name="Poon T.W."/>
            <person name="Priest M."/>
            <person name="Roberts A."/>
            <person name="Saif S."/>
            <person name="Shea T."/>
            <person name="Sisk P."/>
            <person name="Sykes S."/>
            <person name="Wortman J."/>
            <person name="Nusbaum C."/>
            <person name="Birren B."/>
        </authorList>
    </citation>
    <scope>NUCLEOTIDE SEQUENCE [LARGE SCALE GENOMIC DNA]</scope>
    <source>
        <strain evidence="2 3">CBS 101466</strain>
    </source>
</reference>
<evidence type="ECO:0000313" key="2">
    <source>
        <dbReference type="EMBL" id="ETN44900.1"/>
    </source>
</evidence>
<dbReference type="Proteomes" id="UP000030752">
    <property type="component" value="Unassembled WGS sequence"/>
</dbReference>
<dbReference type="AlphaFoldDB" id="W2S8F5"/>
<dbReference type="GO" id="GO:0016491">
    <property type="term" value="F:oxidoreductase activity"/>
    <property type="evidence" value="ECO:0007669"/>
    <property type="project" value="UniProtKB-KW"/>
</dbReference>
<dbReference type="Pfam" id="PF00106">
    <property type="entry name" value="adh_short"/>
    <property type="match status" value="1"/>
</dbReference>
<dbReference type="InterPro" id="IPR036291">
    <property type="entry name" value="NAD(P)-bd_dom_sf"/>
</dbReference>
<keyword evidence="1" id="KW-0560">Oxidoreductase</keyword>
<dbReference type="SUPFAM" id="SSF51735">
    <property type="entry name" value="NAD(P)-binding Rossmann-fold domains"/>
    <property type="match status" value="1"/>
</dbReference>
<keyword evidence="3" id="KW-1185">Reference proteome</keyword>
<protein>
    <recommendedName>
        <fullName evidence="4">Ketoreductase (KR) domain-containing protein</fullName>
    </recommendedName>
</protein>
<dbReference type="RefSeq" id="XP_008712670.1">
    <property type="nucleotide sequence ID" value="XM_008714448.1"/>
</dbReference>
<dbReference type="InterPro" id="IPR002347">
    <property type="entry name" value="SDR_fam"/>
</dbReference>
<dbReference type="InParanoid" id="W2S8F5"/>
<dbReference type="GeneID" id="19977114"/>
<evidence type="ECO:0000313" key="3">
    <source>
        <dbReference type="Proteomes" id="UP000030752"/>
    </source>
</evidence>
<dbReference type="eggNOG" id="KOG1208">
    <property type="taxonomic scope" value="Eukaryota"/>
</dbReference>